<evidence type="ECO:0000313" key="3">
    <source>
        <dbReference type="EMBL" id="SVA17052.1"/>
    </source>
</evidence>
<sequence length="364" mass="40974">MLNWRDPENPLAGGAERVTLRHMAELVRRGHEVVWFANNFDDADRETTIDGIRIIRGGGRGTSILHARRCCRDHGPFDLVIDQHHGLPWFAHWWSGTKYVAYIHEVLGPIWRAFYRWPTSTIGRAQERFFQRLYAGVPFWTVSESTRQQLLSHGVRDVSVWPNGTDTEPMPTLPAKPLAKPLRLIALARLAPNKRVDHVVRALALLREQGCEAELTIIGWGQDQWRLEAQVKELGLSGAVTFAGRLDDAEKNIELQKAHLLLHTSMREGWGLNVIEANAMGTPAVVYPVGGLVDSTVHGQTGLVSEAETPESLAGTVINLANDPARYDAMRSAAWERSFEFRWERVLQPTCDWLENMARGQESG</sequence>
<dbReference type="EMBL" id="UINC01004816">
    <property type="protein sequence ID" value="SVA17052.1"/>
    <property type="molecule type" value="Genomic_DNA"/>
</dbReference>
<dbReference type="AlphaFoldDB" id="A0A381TLU2"/>
<dbReference type="SUPFAM" id="SSF53756">
    <property type="entry name" value="UDP-Glycosyltransferase/glycogen phosphorylase"/>
    <property type="match status" value="1"/>
</dbReference>
<dbReference type="InterPro" id="IPR028098">
    <property type="entry name" value="Glyco_trans_4-like_N"/>
</dbReference>
<dbReference type="InterPro" id="IPR001296">
    <property type="entry name" value="Glyco_trans_1"/>
</dbReference>
<gene>
    <name evidence="3" type="ORF">METZ01_LOCUS69906</name>
</gene>
<protein>
    <recommendedName>
        <fullName evidence="4">Glycosyl transferase family 1 domain-containing protein</fullName>
    </recommendedName>
</protein>
<dbReference type="PANTHER" id="PTHR12526">
    <property type="entry name" value="GLYCOSYLTRANSFERASE"/>
    <property type="match status" value="1"/>
</dbReference>
<dbReference type="Gene3D" id="3.40.50.2000">
    <property type="entry name" value="Glycogen Phosphorylase B"/>
    <property type="match status" value="2"/>
</dbReference>
<dbReference type="Pfam" id="PF13439">
    <property type="entry name" value="Glyco_transf_4"/>
    <property type="match status" value="1"/>
</dbReference>
<evidence type="ECO:0008006" key="4">
    <source>
        <dbReference type="Google" id="ProtNLM"/>
    </source>
</evidence>
<dbReference type="Pfam" id="PF00534">
    <property type="entry name" value="Glycos_transf_1"/>
    <property type="match status" value="1"/>
</dbReference>
<evidence type="ECO:0000259" key="1">
    <source>
        <dbReference type="Pfam" id="PF00534"/>
    </source>
</evidence>
<dbReference type="GO" id="GO:0016757">
    <property type="term" value="F:glycosyltransferase activity"/>
    <property type="evidence" value="ECO:0007669"/>
    <property type="project" value="InterPro"/>
</dbReference>
<feature type="domain" description="Glycosyltransferase subfamily 4-like N-terminal" evidence="2">
    <location>
        <begin position="13"/>
        <end position="168"/>
    </location>
</feature>
<reference evidence="3" key="1">
    <citation type="submission" date="2018-05" db="EMBL/GenBank/DDBJ databases">
        <authorList>
            <person name="Lanie J.A."/>
            <person name="Ng W.-L."/>
            <person name="Kazmierczak K.M."/>
            <person name="Andrzejewski T.M."/>
            <person name="Davidsen T.M."/>
            <person name="Wayne K.J."/>
            <person name="Tettelin H."/>
            <person name="Glass J.I."/>
            <person name="Rusch D."/>
            <person name="Podicherti R."/>
            <person name="Tsui H.-C.T."/>
            <person name="Winkler M.E."/>
        </authorList>
    </citation>
    <scope>NUCLEOTIDE SEQUENCE</scope>
</reference>
<proteinExistence type="predicted"/>
<evidence type="ECO:0000259" key="2">
    <source>
        <dbReference type="Pfam" id="PF13439"/>
    </source>
</evidence>
<dbReference type="CDD" id="cd03801">
    <property type="entry name" value="GT4_PimA-like"/>
    <property type="match status" value="1"/>
</dbReference>
<dbReference type="PANTHER" id="PTHR12526:SF618">
    <property type="entry name" value="GLYCOSYLTRANSFERASE, FAMILY 4"/>
    <property type="match status" value="1"/>
</dbReference>
<feature type="domain" description="Glycosyl transferase family 1" evidence="1">
    <location>
        <begin position="180"/>
        <end position="334"/>
    </location>
</feature>
<organism evidence="3">
    <name type="scientific">marine metagenome</name>
    <dbReference type="NCBI Taxonomy" id="408172"/>
    <lineage>
        <taxon>unclassified sequences</taxon>
        <taxon>metagenomes</taxon>
        <taxon>ecological metagenomes</taxon>
    </lineage>
</organism>
<accession>A0A381TLU2</accession>
<name>A0A381TLU2_9ZZZZ</name>